<feature type="region of interest" description="Disordered" evidence="1">
    <location>
        <begin position="240"/>
        <end position="644"/>
    </location>
</feature>
<evidence type="ECO:0000259" key="2">
    <source>
        <dbReference type="Pfam" id="PF08914"/>
    </source>
</evidence>
<protein>
    <recommendedName>
        <fullName evidence="2">TERF2-interacting telomeric protein 1 Myb domain-containing protein</fullName>
    </recommendedName>
</protein>
<dbReference type="AlphaFoldDB" id="A0A165TXH2"/>
<dbReference type="CDD" id="cd11655">
    <property type="entry name" value="rap1_myb-like"/>
    <property type="match status" value="1"/>
</dbReference>
<dbReference type="STRING" id="1314783.A0A165TXH2"/>
<feature type="compositionally biased region" description="Acidic residues" evidence="1">
    <location>
        <begin position="351"/>
        <end position="365"/>
    </location>
</feature>
<dbReference type="InterPro" id="IPR015010">
    <property type="entry name" value="TERF2IP_Myb"/>
</dbReference>
<feature type="compositionally biased region" description="Basic and acidic residues" evidence="1">
    <location>
        <begin position="540"/>
        <end position="549"/>
    </location>
</feature>
<feature type="compositionally biased region" description="Low complexity" evidence="1">
    <location>
        <begin position="697"/>
        <end position="714"/>
    </location>
</feature>
<gene>
    <name evidence="3" type="ORF">DAEQUDRAFT_761548</name>
</gene>
<dbReference type="Pfam" id="PF08914">
    <property type="entry name" value="Myb_Rap1"/>
    <property type="match status" value="1"/>
</dbReference>
<organism evidence="3 4">
    <name type="scientific">Daedalea quercina L-15889</name>
    <dbReference type="NCBI Taxonomy" id="1314783"/>
    <lineage>
        <taxon>Eukaryota</taxon>
        <taxon>Fungi</taxon>
        <taxon>Dikarya</taxon>
        <taxon>Basidiomycota</taxon>
        <taxon>Agaricomycotina</taxon>
        <taxon>Agaricomycetes</taxon>
        <taxon>Polyporales</taxon>
        <taxon>Fomitopsis</taxon>
    </lineage>
</organism>
<evidence type="ECO:0000313" key="4">
    <source>
        <dbReference type="Proteomes" id="UP000076727"/>
    </source>
</evidence>
<dbReference type="Proteomes" id="UP000076727">
    <property type="component" value="Unassembled WGS sequence"/>
</dbReference>
<dbReference type="SUPFAM" id="SSF46689">
    <property type="entry name" value="Homeodomain-like"/>
    <property type="match status" value="1"/>
</dbReference>
<reference evidence="3 4" key="1">
    <citation type="journal article" date="2016" name="Mol. Biol. Evol.">
        <title>Comparative Genomics of Early-Diverging Mushroom-Forming Fungi Provides Insights into the Origins of Lignocellulose Decay Capabilities.</title>
        <authorList>
            <person name="Nagy L.G."/>
            <person name="Riley R."/>
            <person name="Tritt A."/>
            <person name="Adam C."/>
            <person name="Daum C."/>
            <person name="Floudas D."/>
            <person name="Sun H."/>
            <person name="Yadav J.S."/>
            <person name="Pangilinan J."/>
            <person name="Larsson K.H."/>
            <person name="Matsuura K."/>
            <person name="Barry K."/>
            <person name="Labutti K."/>
            <person name="Kuo R."/>
            <person name="Ohm R.A."/>
            <person name="Bhattacharya S.S."/>
            <person name="Shirouzu T."/>
            <person name="Yoshinaga Y."/>
            <person name="Martin F.M."/>
            <person name="Grigoriev I.V."/>
            <person name="Hibbett D.S."/>
        </authorList>
    </citation>
    <scope>NUCLEOTIDE SEQUENCE [LARGE SCALE GENOMIC DNA]</scope>
    <source>
        <strain evidence="3 4">L-15889</strain>
    </source>
</reference>
<accession>A0A165TXH2</accession>
<feature type="compositionally biased region" description="Polar residues" evidence="1">
    <location>
        <begin position="725"/>
        <end position="735"/>
    </location>
</feature>
<evidence type="ECO:0000313" key="3">
    <source>
        <dbReference type="EMBL" id="KZT74099.1"/>
    </source>
</evidence>
<evidence type="ECO:0000256" key="1">
    <source>
        <dbReference type="SAM" id="MobiDB-lite"/>
    </source>
</evidence>
<feature type="compositionally biased region" description="Polar residues" evidence="1">
    <location>
        <begin position="437"/>
        <end position="448"/>
    </location>
</feature>
<feature type="region of interest" description="Disordered" evidence="1">
    <location>
        <begin position="1"/>
        <end position="30"/>
    </location>
</feature>
<dbReference type="InterPro" id="IPR009057">
    <property type="entry name" value="Homeodomain-like_sf"/>
</dbReference>
<dbReference type="OrthoDB" id="435460at2759"/>
<name>A0A165TXH2_9APHY</name>
<feature type="compositionally biased region" description="Polar residues" evidence="1">
    <location>
        <begin position="268"/>
        <end position="278"/>
    </location>
</feature>
<feature type="compositionally biased region" description="Polar residues" evidence="1">
    <location>
        <begin position="322"/>
        <end position="334"/>
    </location>
</feature>
<feature type="domain" description="TERF2-interacting telomeric protein 1 Myb" evidence="2">
    <location>
        <begin position="144"/>
        <end position="205"/>
    </location>
</feature>
<dbReference type="Gene3D" id="1.10.10.60">
    <property type="entry name" value="Homeodomain-like"/>
    <property type="match status" value="1"/>
</dbReference>
<feature type="region of interest" description="Disordered" evidence="1">
    <location>
        <begin position="675"/>
        <end position="790"/>
    </location>
</feature>
<sequence length="790" mass="87463">MLRTARERSNSEESESDSQRRPRPARPREANGAIFEVDGRPIRFHLYTSGYGALTEGQVGALAEKVEAHGGELVQNEEEANIVIVQFMGVELLRRKYWDSRTVWVEEPAFLQICINTGKCKENLSRPVRRGMGGQPVGASRVPFTAEDDRHLCEYLASVVPDQDEGGRGGREIYKRLMESATQFEHRGWARRHTMWSWRERYVKRKAIFDPIIAQIVAENPPRPDGKGLYERSRYFNPRARRLDEAGSGSDEEDEFEKGSEDAMQEQAGGQQENNANAQDERPRRQRQSEPIASKRVDDTMHAPPRKKARHTEVPPRRVSPVEQTRGPQPTWSANRKGKSVQPLTLASEDIPFEEPSADEEDVDFDVLFGGDRPNPVGAGPSGTQHSPPPLAPSRLQNNAKQVPRDAQYQQSSRNAKPGPSQLPMSSQATLVAPSQGRHQPPTSTFGGRTQVAREEEVSSDEEEPIPKAAPSRSRENPTVSRPNAPEVWPQEPQRRRAPIPPPKRLAAAAPNGADQVSKRKRIGVVSMPPVPGLFPNADVARDHPKENEVVAEARNGTAAAGPSSQWQAHPGLSYEAGPSQRSLDRRDGEHSLVSAQTQEGDEEEKHVEEQLALTHGASMTSAASKHPFEEDLDSDDERARQSLLSNYNGSIDASRSFGHNVSATNRLLASQLPVYDADNEGESPESARRTSGVIHPPSAQRSSASRPSSSRPPLVTPVPPAVLNRTTSMGSETDPTMPMPGTRARQEKMRMREQRKQTPYTPPSGTRAAQAVESLQLRSRQVLRQAARR</sequence>
<dbReference type="EMBL" id="KV429034">
    <property type="protein sequence ID" value="KZT74099.1"/>
    <property type="molecule type" value="Genomic_DNA"/>
</dbReference>
<proteinExistence type="predicted"/>
<feature type="compositionally biased region" description="Basic and acidic residues" evidence="1">
    <location>
        <begin position="745"/>
        <end position="757"/>
    </location>
</feature>
<feature type="compositionally biased region" description="Basic and acidic residues" evidence="1">
    <location>
        <begin position="1"/>
        <end position="11"/>
    </location>
</feature>
<keyword evidence="4" id="KW-1185">Reference proteome</keyword>